<evidence type="ECO:0000313" key="2">
    <source>
        <dbReference type="EMBL" id="GFT87352.1"/>
    </source>
</evidence>
<sequence>MLRYSVPPSEHNIRESPLLQIAAESPSSESSHKDSSHLKFYTNVTGHDEYYYATSIQIRHVSAGINTFSSDISGFNCKRSDELLIRCAAFSPPNFFAPESGFRKQTLNSALPCN</sequence>
<feature type="region of interest" description="Disordered" evidence="1">
    <location>
        <begin position="1"/>
        <end position="36"/>
    </location>
</feature>
<proteinExistence type="predicted"/>
<dbReference type="EMBL" id="BMAW01119999">
    <property type="protein sequence ID" value="GFT87352.1"/>
    <property type="molecule type" value="Genomic_DNA"/>
</dbReference>
<comment type="caution">
    <text evidence="2">The sequence shown here is derived from an EMBL/GenBank/DDBJ whole genome shotgun (WGS) entry which is preliminary data.</text>
</comment>
<dbReference type="AlphaFoldDB" id="A0A8X6PWS2"/>
<evidence type="ECO:0000256" key="1">
    <source>
        <dbReference type="SAM" id="MobiDB-lite"/>
    </source>
</evidence>
<accession>A0A8X6PWS2</accession>
<keyword evidence="3" id="KW-1185">Reference proteome</keyword>
<dbReference type="Proteomes" id="UP000887013">
    <property type="component" value="Unassembled WGS sequence"/>
</dbReference>
<evidence type="ECO:0000313" key="3">
    <source>
        <dbReference type="Proteomes" id="UP000887013"/>
    </source>
</evidence>
<protein>
    <submittedName>
        <fullName evidence="2">Uncharacterized protein</fullName>
    </submittedName>
</protein>
<organism evidence="2 3">
    <name type="scientific">Nephila pilipes</name>
    <name type="common">Giant wood spider</name>
    <name type="synonym">Nephila maculata</name>
    <dbReference type="NCBI Taxonomy" id="299642"/>
    <lineage>
        <taxon>Eukaryota</taxon>
        <taxon>Metazoa</taxon>
        <taxon>Ecdysozoa</taxon>
        <taxon>Arthropoda</taxon>
        <taxon>Chelicerata</taxon>
        <taxon>Arachnida</taxon>
        <taxon>Araneae</taxon>
        <taxon>Araneomorphae</taxon>
        <taxon>Entelegynae</taxon>
        <taxon>Araneoidea</taxon>
        <taxon>Nephilidae</taxon>
        <taxon>Nephila</taxon>
    </lineage>
</organism>
<name>A0A8X6PWS2_NEPPI</name>
<reference evidence="2" key="1">
    <citation type="submission" date="2020-08" db="EMBL/GenBank/DDBJ databases">
        <title>Multicomponent nature underlies the extraordinary mechanical properties of spider dragline silk.</title>
        <authorList>
            <person name="Kono N."/>
            <person name="Nakamura H."/>
            <person name="Mori M."/>
            <person name="Yoshida Y."/>
            <person name="Ohtoshi R."/>
            <person name="Malay A.D."/>
            <person name="Moran D.A.P."/>
            <person name="Tomita M."/>
            <person name="Numata K."/>
            <person name="Arakawa K."/>
        </authorList>
    </citation>
    <scope>NUCLEOTIDE SEQUENCE</scope>
</reference>
<gene>
    <name evidence="2" type="ORF">NPIL_341841</name>
</gene>